<dbReference type="AlphaFoldDB" id="A0A6N7XV81"/>
<proteinExistence type="predicted"/>
<accession>A0A6N7XV81</accession>
<name>A0A6N7XV81_9FIRM</name>
<dbReference type="Gene3D" id="1.20.1260.120">
    <property type="entry name" value="Protein of unknown function DUF2935"/>
    <property type="match status" value="1"/>
</dbReference>
<evidence type="ECO:0000313" key="1">
    <source>
        <dbReference type="EMBL" id="MSU00395.1"/>
    </source>
</evidence>
<keyword evidence="2" id="KW-1185">Reference proteome</keyword>
<dbReference type="RefSeq" id="WP_154438821.1">
    <property type="nucleotide sequence ID" value="NZ_VUNQ01000003.1"/>
</dbReference>
<dbReference type="Proteomes" id="UP000469523">
    <property type="component" value="Unassembled WGS sequence"/>
</dbReference>
<dbReference type="InterPro" id="IPR021328">
    <property type="entry name" value="CotB-like"/>
</dbReference>
<sequence>MLARKEFIQASLETNLFFQRIMKEHLALIEVNLPSVNASYITESNLLKSSFEDLLGETIIFGNCAIRESVLKSNELVTNYTLRAEEITSTLTGLKINTNITEAELDLRSDPDFDYTEWLEEKVQNINCRSLNLLEEVIKFKEKLLDLFLNCKIFMTMYPHMLHHLIDEAKLYKDLLLCLIEKTLPNKPICDELRFWNHIMEDHGEFIDGMLDPTEKDLKRRAEEFVKKFEELVKESIKCHEKQLAEKSLITTKEFRDFKVSAVEGLLNCKIKSIIPPLLGDHILREANHYIRILKEMKI</sequence>
<gene>
    <name evidence="1" type="ORF">FYJ83_02805</name>
</gene>
<dbReference type="EMBL" id="VUNQ01000003">
    <property type="protein sequence ID" value="MSU00395.1"/>
    <property type="molecule type" value="Genomic_DNA"/>
</dbReference>
<dbReference type="Pfam" id="PF11155">
    <property type="entry name" value="DUF2935"/>
    <property type="match status" value="2"/>
</dbReference>
<evidence type="ECO:0000313" key="2">
    <source>
        <dbReference type="Proteomes" id="UP000469523"/>
    </source>
</evidence>
<organism evidence="1 2">
    <name type="scientific">Tissierella pigra</name>
    <dbReference type="NCBI Taxonomy" id="2607614"/>
    <lineage>
        <taxon>Bacteria</taxon>
        <taxon>Bacillati</taxon>
        <taxon>Bacillota</taxon>
        <taxon>Tissierellia</taxon>
        <taxon>Tissierellales</taxon>
        <taxon>Tissierellaceae</taxon>
        <taxon>Tissierella</taxon>
    </lineage>
</organism>
<dbReference type="SUPFAM" id="SSF158430">
    <property type="entry name" value="Bacillus cereus metalloprotein-like"/>
    <property type="match status" value="2"/>
</dbReference>
<protein>
    <submittedName>
        <fullName evidence="1">DUF2935 domain-containing protein</fullName>
    </submittedName>
</protein>
<reference evidence="1 2" key="1">
    <citation type="submission" date="2019-09" db="EMBL/GenBank/DDBJ databases">
        <title>In-depth cultivation of the pig gut microbiome towards novel bacterial diversity and tailored functional studies.</title>
        <authorList>
            <person name="Wylensek D."/>
            <person name="Hitch T.C.A."/>
            <person name="Clavel T."/>
        </authorList>
    </citation>
    <scope>NUCLEOTIDE SEQUENCE [LARGE SCALE GENOMIC DNA]</scope>
    <source>
        <strain evidence="1 2">WCA3-693-APC-4?</strain>
    </source>
</reference>
<comment type="caution">
    <text evidence="1">The sequence shown here is derived from an EMBL/GenBank/DDBJ whole genome shotgun (WGS) entry which is preliminary data.</text>
</comment>